<name>A0ABU9M570_STUCH</name>
<gene>
    <name evidence="1" type="ORF">AAGW23_00180</name>
</gene>
<accession>A0ABU9M570</accession>
<dbReference type="RefSeq" id="WP_157372369.1">
    <property type="nucleotide sequence ID" value="NZ_JBCFXD010000001.1"/>
</dbReference>
<organism evidence="1 2">
    <name type="scientific">Stutzerimonas chloritidismutans</name>
    <name type="common">Pseudomonas chloritidismutans</name>
    <dbReference type="NCBI Taxonomy" id="203192"/>
    <lineage>
        <taxon>Bacteria</taxon>
        <taxon>Pseudomonadati</taxon>
        <taxon>Pseudomonadota</taxon>
        <taxon>Gammaproteobacteria</taxon>
        <taxon>Pseudomonadales</taxon>
        <taxon>Pseudomonadaceae</taxon>
        <taxon>Stutzerimonas</taxon>
    </lineage>
</organism>
<proteinExistence type="predicted"/>
<evidence type="ECO:0000313" key="2">
    <source>
        <dbReference type="Proteomes" id="UP001467669"/>
    </source>
</evidence>
<dbReference type="EMBL" id="JBCFXD010000001">
    <property type="protein sequence ID" value="MEL7557255.1"/>
    <property type="molecule type" value="Genomic_DNA"/>
</dbReference>
<protein>
    <submittedName>
        <fullName evidence="1">Uncharacterized protein</fullName>
    </submittedName>
</protein>
<sequence length="57" mass="6634">MLIRFTALVFSTVIGANHRSVVGRHGAHTFHIGHHVMPGRSNRHEHFRYPIDLKRKH</sequence>
<keyword evidence="2" id="KW-1185">Reference proteome</keyword>
<comment type="caution">
    <text evidence="1">The sequence shown here is derived from an EMBL/GenBank/DDBJ whole genome shotgun (WGS) entry which is preliminary data.</text>
</comment>
<evidence type="ECO:0000313" key="1">
    <source>
        <dbReference type="EMBL" id="MEL7557255.1"/>
    </source>
</evidence>
<reference evidence="1 2" key="1">
    <citation type="submission" date="2024-04" db="EMBL/GenBank/DDBJ databases">
        <title>Draft Genome Sequence of Isolates Cultured from Underwater Hawaii Seamounts in the North Pacific Ocean.</title>
        <authorList>
            <person name="Sharma I."/>
            <person name="Darden B."/>
            <person name="Creggett J."/>
            <person name="Taylor S."/>
            <person name="Grant M.P."/>
            <person name="Scott J."/>
            <person name="Attles S."/>
            <person name="Walker S."/>
            <person name="Johnson G."/>
            <person name="St. Cloud C."/>
        </authorList>
    </citation>
    <scope>NUCLEOTIDE SEQUENCE [LARGE SCALE GENOMIC DNA]</scope>
    <source>
        <strain evidence="1 2">03GJ23</strain>
    </source>
</reference>
<dbReference type="Proteomes" id="UP001467669">
    <property type="component" value="Unassembled WGS sequence"/>
</dbReference>